<evidence type="ECO:0000313" key="1">
    <source>
        <dbReference type="EMBL" id="GBP90633.1"/>
    </source>
</evidence>
<proteinExistence type="predicted"/>
<evidence type="ECO:0000313" key="2">
    <source>
        <dbReference type="Proteomes" id="UP000299102"/>
    </source>
</evidence>
<dbReference type="AlphaFoldDB" id="A0A4C1ZV32"/>
<comment type="caution">
    <text evidence="1">The sequence shown here is derived from an EMBL/GenBank/DDBJ whole genome shotgun (WGS) entry which is preliminary data.</text>
</comment>
<gene>
    <name evidence="1" type="ORF">EVAR_90385_1</name>
</gene>
<dbReference type="EMBL" id="BGZK01002100">
    <property type="protein sequence ID" value="GBP90633.1"/>
    <property type="molecule type" value="Genomic_DNA"/>
</dbReference>
<protein>
    <submittedName>
        <fullName evidence="1">Uncharacterized protein</fullName>
    </submittedName>
</protein>
<reference evidence="1 2" key="1">
    <citation type="journal article" date="2019" name="Commun. Biol.">
        <title>The bagworm genome reveals a unique fibroin gene that provides high tensile strength.</title>
        <authorList>
            <person name="Kono N."/>
            <person name="Nakamura H."/>
            <person name="Ohtoshi R."/>
            <person name="Tomita M."/>
            <person name="Numata K."/>
            <person name="Arakawa K."/>
        </authorList>
    </citation>
    <scope>NUCLEOTIDE SEQUENCE [LARGE SCALE GENOMIC DNA]</scope>
</reference>
<accession>A0A4C1ZV32</accession>
<keyword evidence="2" id="KW-1185">Reference proteome</keyword>
<sequence>MRAVHPSATAAGLADVVVRGRHRTTLPRRRWVVTRWRRRSPSKRVGGIAFRAVANTKRAGESYGALLYDRLLFTKHISTFRPCLDLTNEDSSKFANRRSPYLAA</sequence>
<dbReference type="Proteomes" id="UP000299102">
    <property type="component" value="Unassembled WGS sequence"/>
</dbReference>
<name>A0A4C1ZV32_EUMVA</name>
<organism evidence="1 2">
    <name type="scientific">Eumeta variegata</name>
    <name type="common">Bagworm moth</name>
    <name type="synonym">Eumeta japonica</name>
    <dbReference type="NCBI Taxonomy" id="151549"/>
    <lineage>
        <taxon>Eukaryota</taxon>
        <taxon>Metazoa</taxon>
        <taxon>Ecdysozoa</taxon>
        <taxon>Arthropoda</taxon>
        <taxon>Hexapoda</taxon>
        <taxon>Insecta</taxon>
        <taxon>Pterygota</taxon>
        <taxon>Neoptera</taxon>
        <taxon>Endopterygota</taxon>
        <taxon>Lepidoptera</taxon>
        <taxon>Glossata</taxon>
        <taxon>Ditrysia</taxon>
        <taxon>Tineoidea</taxon>
        <taxon>Psychidae</taxon>
        <taxon>Oiketicinae</taxon>
        <taxon>Eumeta</taxon>
    </lineage>
</organism>